<dbReference type="Gene3D" id="1.10.1200.10">
    <property type="entry name" value="ACP-like"/>
    <property type="match status" value="1"/>
</dbReference>
<dbReference type="SMART" id="SM00823">
    <property type="entry name" value="PKS_PP"/>
    <property type="match status" value="1"/>
</dbReference>
<evidence type="ECO:0000256" key="3">
    <source>
        <dbReference type="ARBA" id="ARBA00022553"/>
    </source>
</evidence>
<dbReference type="PANTHER" id="PTHR45527">
    <property type="entry name" value="NONRIBOSOMAL PEPTIDE SYNTHETASE"/>
    <property type="match status" value="1"/>
</dbReference>
<keyword evidence="6" id="KW-1185">Reference proteome</keyword>
<dbReference type="SUPFAM" id="SSF47336">
    <property type="entry name" value="ACP-like"/>
    <property type="match status" value="1"/>
</dbReference>
<dbReference type="STRING" id="551987.SAMN05192549_1371"/>
<dbReference type="AlphaFoldDB" id="A0A1M7RFU7"/>
<dbReference type="Pfam" id="PF00550">
    <property type="entry name" value="PP-binding"/>
    <property type="match status" value="1"/>
</dbReference>
<proteinExistence type="predicted"/>
<dbReference type="InterPro" id="IPR020806">
    <property type="entry name" value="PKS_PP-bd"/>
</dbReference>
<dbReference type="GO" id="GO:0031177">
    <property type="term" value="F:phosphopantetheine binding"/>
    <property type="evidence" value="ECO:0007669"/>
    <property type="project" value="InterPro"/>
</dbReference>
<keyword evidence="3" id="KW-0597">Phosphoprotein</keyword>
<dbReference type="SUPFAM" id="SSF56801">
    <property type="entry name" value="Acetyl-CoA synthetase-like"/>
    <property type="match status" value="2"/>
</dbReference>
<dbReference type="InterPro" id="IPR042099">
    <property type="entry name" value="ANL_N_sf"/>
</dbReference>
<dbReference type="Gene3D" id="3.30.300.30">
    <property type="match status" value="1"/>
</dbReference>
<dbReference type="Gene3D" id="3.30.559.30">
    <property type="entry name" value="Nonribosomal peptide synthetase, condensation domain"/>
    <property type="match status" value="1"/>
</dbReference>
<dbReference type="GO" id="GO:0043041">
    <property type="term" value="P:amino acid activation for nonribosomal peptide biosynthetic process"/>
    <property type="evidence" value="ECO:0007669"/>
    <property type="project" value="TreeGrafter"/>
</dbReference>
<dbReference type="GO" id="GO:0072330">
    <property type="term" value="P:monocarboxylic acid biosynthetic process"/>
    <property type="evidence" value="ECO:0007669"/>
    <property type="project" value="UniProtKB-ARBA"/>
</dbReference>
<dbReference type="Proteomes" id="UP000184339">
    <property type="component" value="Unassembled WGS sequence"/>
</dbReference>
<dbReference type="InterPro" id="IPR045851">
    <property type="entry name" value="AMP-bd_C_sf"/>
</dbReference>
<organism evidence="5 6">
    <name type="scientific">Duganella sacchari</name>
    <dbReference type="NCBI Taxonomy" id="551987"/>
    <lineage>
        <taxon>Bacteria</taxon>
        <taxon>Pseudomonadati</taxon>
        <taxon>Pseudomonadota</taxon>
        <taxon>Betaproteobacteria</taxon>
        <taxon>Burkholderiales</taxon>
        <taxon>Oxalobacteraceae</taxon>
        <taxon>Telluria group</taxon>
        <taxon>Duganella</taxon>
    </lineage>
</organism>
<dbReference type="GO" id="GO:0005829">
    <property type="term" value="C:cytosol"/>
    <property type="evidence" value="ECO:0007669"/>
    <property type="project" value="TreeGrafter"/>
</dbReference>
<evidence type="ECO:0000313" key="5">
    <source>
        <dbReference type="EMBL" id="SHN45039.1"/>
    </source>
</evidence>
<dbReference type="InterPro" id="IPR009081">
    <property type="entry name" value="PP-bd_ACP"/>
</dbReference>
<keyword evidence="2" id="KW-0596">Phosphopantetheine</keyword>
<dbReference type="GO" id="GO:0044550">
    <property type="term" value="P:secondary metabolite biosynthetic process"/>
    <property type="evidence" value="ECO:0007669"/>
    <property type="project" value="TreeGrafter"/>
</dbReference>
<dbReference type="GO" id="GO:0003824">
    <property type="term" value="F:catalytic activity"/>
    <property type="evidence" value="ECO:0007669"/>
    <property type="project" value="InterPro"/>
</dbReference>
<feature type="non-terminal residue" evidence="5">
    <location>
        <position position="674"/>
    </location>
</feature>
<feature type="non-terminal residue" evidence="5">
    <location>
        <position position="1"/>
    </location>
</feature>
<evidence type="ECO:0000256" key="1">
    <source>
        <dbReference type="ARBA" id="ARBA00001957"/>
    </source>
</evidence>
<dbReference type="InterPro" id="IPR001242">
    <property type="entry name" value="Condensation_dom"/>
</dbReference>
<dbReference type="PANTHER" id="PTHR45527:SF1">
    <property type="entry name" value="FATTY ACID SYNTHASE"/>
    <property type="match status" value="1"/>
</dbReference>
<dbReference type="EMBL" id="FRCX01000037">
    <property type="protein sequence ID" value="SHN45039.1"/>
    <property type="molecule type" value="Genomic_DNA"/>
</dbReference>
<dbReference type="SUPFAM" id="SSF52777">
    <property type="entry name" value="CoA-dependent acyltransferases"/>
    <property type="match status" value="2"/>
</dbReference>
<dbReference type="PROSITE" id="PS00012">
    <property type="entry name" value="PHOSPHOPANTETHEINE"/>
    <property type="match status" value="1"/>
</dbReference>
<dbReference type="PROSITE" id="PS50075">
    <property type="entry name" value="CARRIER"/>
    <property type="match status" value="1"/>
</dbReference>
<feature type="domain" description="Carrier" evidence="4">
    <location>
        <begin position="80"/>
        <end position="155"/>
    </location>
</feature>
<gene>
    <name evidence="5" type="ORF">SAMN05192549_1371</name>
</gene>
<dbReference type="InterPro" id="IPR023213">
    <property type="entry name" value="CAT-like_dom_sf"/>
</dbReference>
<dbReference type="Gene3D" id="3.40.50.12780">
    <property type="entry name" value="N-terminal domain of ligase-like"/>
    <property type="match status" value="1"/>
</dbReference>
<dbReference type="InterPro" id="IPR036736">
    <property type="entry name" value="ACP-like_sf"/>
</dbReference>
<comment type="cofactor">
    <cofactor evidence="1">
        <name>pantetheine 4'-phosphate</name>
        <dbReference type="ChEBI" id="CHEBI:47942"/>
    </cofactor>
</comment>
<dbReference type="Pfam" id="PF00668">
    <property type="entry name" value="Condensation"/>
    <property type="match status" value="1"/>
</dbReference>
<evidence type="ECO:0000313" key="6">
    <source>
        <dbReference type="Proteomes" id="UP000184339"/>
    </source>
</evidence>
<dbReference type="InterPro" id="IPR006162">
    <property type="entry name" value="Ppantetheine_attach_site"/>
</dbReference>
<evidence type="ECO:0000259" key="4">
    <source>
        <dbReference type="PROSITE" id="PS50075"/>
    </source>
</evidence>
<dbReference type="FunFam" id="1.10.1200.10:FF:000016">
    <property type="entry name" value="Non-ribosomal peptide synthase"/>
    <property type="match status" value="1"/>
</dbReference>
<protein>
    <submittedName>
        <fullName evidence="5">Phosphopantetheine attachment site</fullName>
    </submittedName>
</protein>
<dbReference type="Gene3D" id="3.30.559.10">
    <property type="entry name" value="Chloramphenicol acetyltransferase-like domain"/>
    <property type="match status" value="1"/>
</dbReference>
<dbReference type="CDD" id="cd19531">
    <property type="entry name" value="LCL_NRPS-like"/>
    <property type="match status" value="1"/>
</dbReference>
<evidence type="ECO:0000256" key="2">
    <source>
        <dbReference type="ARBA" id="ARBA00022450"/>
    </source>
</evidence>
<reference evidence="6" key="1">
    <citation type="submission" date="2016-11" db="EMBL/GenBank/DDBJ databases">
        <authorList>
            <person name="Varghese N."/>
            <person name="Submissions S."/>
        </authorList>
    </citation>
    <scope>NUCLEOTIDE SEQUENCE [LARGE SCALE GENOMIC DNA]</scope>
    <source>
        <strain evidence="6">Sac-22</strain>
    </source>
</reference>
<dbReference type="FunFam" id="3.30.559.10:FF:000012">
    <property type="entry name" value="Non-ribosomal peptide synthetase"/>
    <property type="match status" value="1"/>
</dbReference>
<accession>A0A1M7RFU7</accession>
<sequence>EALVMLREDEPGERRLVAYVGGKLAPDAIALRTALHQTLPDHMVPAHFVLLEALPLNHNGKVDRRALPAPQAGDAAGYTPPATATEEILAAIWAGLLKQDKVGAHDNFFALGGHSLLATQAVSQIRAAFKVDLPLRVLFDAPTLRRFAAAVDGLQKTALPAIAPVPRTAQVPLSFAQQRLWFLEQYEPGGATYNIPAALRLQGKLNTEALTHSLQTVMHRHEVLRTRFVASEGKPQQIIEATLELPLRRADLSSLSATEREACMLQQAHDEASMPFALGAGPLLRAALLRMGEEEHVLLLTLHHIIADGWSIGVLIREVASLYTSSCEGAETTLAPLPVQYADFAMWQQQWLSGAELDRQLDYWRTQLADAPLVLALPTSYPRPAVLSSQGAQFSFTLPAEPARQLARKTHTTLFMVLAAAYKALLTRYSGQSDICIGTPVANRNRLETEGLIGFFVNTLVLRSRVAFNGTFNALLQQVRATALGAYAHQDLPFEQLVEALQPERQPGHTPLFQTMLTLQNATSTTLELPGLSVSSVDADNATAKFDLSLNVDESDAGLRATFEYRTSLFDITAIEAMARHFANLLTAACADPAQRICDLRMLADDEMHRMLTSWNDNALPHAEPQLAHRLFEQWAASSPQQAAIIFDGTSISYDDLNVRAERMAGHLRAAGVG</sequence>
<name>A0A1M7RFU7_9BURK</name>